<dbReference type="AlphaFoldDB" id="A0A2Z4Y3Y6"/>
<evidence type="ECO:0000313" key="1">
    <source>
        <dbReference type="EMBL" id="AXA35598.1"/>
    </source>
</evidence>
<proteinExistence type="predicted"/>
<evidence type="ECO:0000313" key="2">
    <source>
        <dbReference type="Proteomes" id="UP000262583"/>
    </source>
</evidence>
<sequence length="261" mass="29160">MCASGAFAQLPQDKAFRLQKATASTSCESLTTCIVTKNKKVEVARTTIQPFCPVEYLNAVCDELPQMNKRVVQTILGYPRNGQHSYWWPRKGESNYDGCTTDILYRGQLVMKGEPKGRTYCCGLTLEVLYRVLESEAQTPPLWEEVGPTSMRSLWFCRAINAPGPDEAMTSLGIGRRIENPDEALPGDFVQIWRTNKSGHSVIFISWAFDEAGKRVGMHYWSTQEATGIGFASEVFGDFPGAMSAKDTVISRLLPPTEWKK</sequence>
<gene>
    <name evidence="1" type="ORF">BRCON_0821</name>
</gene>
<dbReference type="Proteomes" id="UP000262583">
    <property type="component" value="Chromosome"/>
</dbReference>
<reference evidence="1 2" key="1">
    <citation type="submission" date="2018-05" db="EMBL/GenBank/DDBJ databases">
        <title>A metagenomic window into the 2 km-deep terrestrial subsurface aquifer revealed taxonomically and functionally diverse microbial community comprising novel uncultured bacterial lineages.</title>
        <authorList>
            <person name="Kadnikov V.V."/>
            <person name="Mardanov A.V."/>
            <person name="Beletsky A.V."/>
            <person name="Banks D."/>
            <person name="Pimenov N.V."/>
            <person name="Frank Y.A."/>
            <person name="Karnachuk O.V."/>
            <person name="Ravin N.V."/>
        </authorList>
    </citation>
    <scope>NUCLEOTIDE SEQUENCE [LARGE SCALE GENOMIC DNA]</scope>
    <source>
        <strain evidence="1">BY</strain>
    </source>
</reference>
<dbReference type="EMBL" id="CP030759">
    <property type="protein sequence ID" value="AXA35598.1"/>
    <property type="molecule type" value="Genomic_DNA"/>
</dbReference>
<accession>A0A2Z4Y3Y6</accession>
<organism evidence="1 2">
    <name type="scientific">Sumerlaea chitinivorans</name>
    <dbReference type="NCBI Taxonomy" id="2250252"/>
    <lineage>
        <taxon>Bacteria</taxon>
        <taxon>Candidatus Sumerlaeota</taxon>
        <taxon>Candidatus Sumerlaeia</taxon>
        <taxon>Candidatus Sumerlaeales</taxon>
        <taxon>Candidatus Sumerlaeaceae</taxon>
        <taxon>Candidatus Sumerlaea</taxon>
    </lineage>
</organism>
<dbReference type="KEGG" id="schv:BRCON_0821"/>
<name>A0A2Z4Y3Y6_SUMC1</name>
<protein>
    <submittedName>
        <fullName evidence="1">Uncharacterized protein</fullName>
    </submittedName>
</protein>